<name>A0A1F5I2U1_9BACT</name>
<gene>
    <name evidence="1" type="ORF">A3A60_00160</name>
</gene>
<evidence type="ECO:0000313" key="1">
    <source>
        <dbReference type="EMBL" id="OGE10670.1"/>
    </source>
</evidence>
<protein>
    <submittedName>
        <fullName evidence="1">Uncharacterized protein</fullName>
    </submittedName>
</protein>
<dbReference type="EMBL" id="MFBS01000007">
    <property type="protein sequence ID" value="OGE10670.1"/>
    <property type="molecule type" value="Genomic_DNA"/>
</dbReference>
<evidence type="ECO:0000313" key="2">
    <source>
        <dbReference type="Proteomes" id="UP000179227"/>
    </source>
</evidence>
<proteinExistence type="predicted"/>
<accession>A0A1F5I2U1</accession>
<organism evidence="1 2">
    <name type="scientific">Candidatus Curtissbacteria bacterium RIFCSPLOWO2_01_FULL_42_26</name>
    <dbReference type="NCBI Taxonomy" id="1797729"/>
    <lineage>
        <taxon>Bacteria</taxon>
        <taxon>Candidatus Curtissiibacteriota</taxon>
    </lineage>
</organism>
<sequence>MRCEKDIEKIGLEACNGQYCQADGVDAVRIAQNFTASDLESRVSRVRQQLQKRPESCELQHAFNQLSMARKFQGGSNNGN</sequence>
<dbReference type="AlphaFoldDB" id="A0A1F5I2U1"/>
<dbReference type="STRING" id="1797729.A3A60_00160"/>
<dbReference type="Proteomes" id="UP000179227">
    <property type="component" value="Unassembled WGS sequence"/>
</dbReference>
<reference evidence="1 2" key="1">
    <citation type="journal article" date="2016" name="Nat. Commun.">
        <title>Thousands of microbial genomes shed light on interconnected biogeochemical processes in an aquifer system.</title>
        <authorList>
            <person name="Anantharaman K."/>
            <person name="Brown C.T."/>
            <person name="Hug L.A."/>
            <person name="Sharon I."/>
            <person name="Castelle C.J."/>
            <person name="Probst A.J."/>
            <person name="Thomas B.C."/>
            <person name="Singh A."/>
            <person name="Wilkins M.J."/>
            <person name="Karaoz U."/>
            <person name="Brodie E.L."/>
            <person name="Williams K.H."/>
            <person name="Hubbard S.S."/>
            <person name="Banfield J.F."/>
        </authorList>
    </citation>
    <scope>NUCLEOTIDE SEQUENCE [LARGE SCALE GENOMIC DNA]</scope>
</reference>
<comment type="caution">
    <text evidence="1">The sequence shown here is derived from an EMBL/GenBank/DDBJ whole genome shotgun (WGS) entry which is preliminary data.</text>
</comment>